<protein>
    <submittedName>
        <fullName evidence="2">Uncharacterized protein</fullName>
    </submittedName>
</protein>
<dbReference type="Proteomes" id="UP000271974">
    <property type="component" value="Unassembled WGS sequence"/>
</dbReference>
<dbReference type="EMBL" id="RQTK01001103">
    <property type="protein sequence ID" value="RUS72163.1"/>
    <property type="molecule type" value="Genomic_DNA"/>
</dbReference>
<accession>A0A3S1AU57</accession>
<feature type="compositionally biased region" description="Pro residues" evidence="1">
    <location>
        <begin position="188"/>
        <end position="198"/>
    </location>
</feature>
<comment type="caution">
    <text evidence="2">The sequence shown here is derived from an EMBL/GenBank/DDBJ whole genome shotgun (WGS) entry which is preliminary data.</text>
</comment>
<feature type="region of interest" description="Disordered" evidence="1">
    <location>
        <begin position="76"/>
        <end position="261"/>
    </location>
</feature>
<evidence type="ECO:0000256" key="1">
    <source>
        <dbReference type="SAM" id="MobiDB-lite"/>
    </source>
</evidence>
<feature type="compositionally biased region" description="Basic and acidic residues" evidence="1">
    <location>
        <begin position="45"/>
        <end position="54"/>
    </location>
</feature>
<dbReference type="AlphaFoldDB" id="A0A3S1AU57"/>
<dbReference type="OrthoDB" id="6159796at2759"/>
<name>A0A3S1AU57_ELYCH</name>
<feature type="compositionally biased region" description="Low complexity" evidence="1">
    <location>
        <begin position="250"/>
        <end position="261"/>
    </location>
</feature>
<feature type="compositionally biased region" description="Basic and acidic residues" evidence="1">
    <location>
        <begin position="158"/>
        <end position="168"/>
    </location>
</feature>
<feature type="compositionally biased region" description="Low complexity" evidence="1">
    <location>
        <begin position="90"/>
        <end position="103"/>
    </location>
</feature>
<reference evidence="2 3" key="1">
    <citation type="submission" date="2019-01" db="EMBL/GenBank/DDBJ databases">
        <title>A draft genome assembly of the solar-powered sea slug Elysia chlorotica.</title>
        <authorList>
            <person name="Cai H."/>
            <person name="Li Q."/>
            <person name="Fang X."/>
            <person name="Li J."/>
            <person name="Curtis N.E."/>
            <person name="Altenburger A."/>
            <person name="Shibata T."/>
            <person name="Feng M."/>
            <person name="Maeda T."/>
            <person name="Schwartz J.A."/>
            <person name="Shigenobu S."/>
            <person name="Lundholm N."/>
            <person name="Nishiyama T."/>
            <person name="Yang H."/>
            <person name="Hasebe M."/>
            <person name="Li S."/>
            <person name="Pierce S.K."/>
            <person name="Wang J."/>
        </authorList>
    </citation>
    <scope>NUCLEOTIDE SEQUENCE [LARGE SCALE GENOMIC DNA]</scope>
    <source>
        <strain evidence="2">EC2010</strain>
        <tissue evidence="2">Whole organism of an adult</tissue>
    </source>
</reference>
<evidence type="ECO:0000313" key="2">
    <source>
        <dbReference type="EMBL" id="RUS72163.1"/>
    </source>
</evidence>
<feature type="compositionally biased region" description="Polar residues" evidence="1">
    <location>
        <begin position="175"/>
        <end position="185"/>
    </location>
</feature>
<organism evidence="2 3">
    <name type="scientific">Elysia chlorotica</name>
    <name type="common">Eastern emerald elysia</name>
    <name type="synonym">Sea slug</name>
    <dbReference type="NCBI Taxonomy" id="188477"/>
    <lineage>
        <taxon>Eukaryota</taxon>
        <taxon>Metazoa</taxon>
        <taxon>Spiralia</taxon>
        <taxon>Lophotrochozoa</taxon>
        <taxon>Mollusca</taxon>
        <taxon>Gastropoda</taxon>
        <taxon>Heterobranchia</taxon>
        <taxon>Euthyneura</taxon>
        <taxon>Panpulmonata</taxon>
        <taxon>Sacoglossa</taxon>
        <taxon>Placobranchoidea</taxon>
        <taxon>Plakobranchidae</taxon>
        <taxon>Elysia</taxon>
    </lineage>
</organism>
<feature type="compositionally biased region" description="Basic and acidic residues" evidence="1">
    <location>
        <begin position="13"/>
        <end position="24"/>
    </location>
</feature>
<gene>
    <name evidence="2" type="ORF">EGW08_020079</name>
</gene>
<feature type="compositionally biased region" description="Basic and acidic residues" evidence="1">
    <location>
        <begin position="131"/>
        <end position="140"/>
    </location>
</feature>
<feature type="region of interest" description="Disordered" evidence="1">
    <location>
        <begin position="1"/>
        <end position="59"/>
    </location>
</feature>
<sequence>MNASGDTGLGSLHDSEISDAERSRVVSAPGAELFSEANLTDGITDDERARRLDSDIPSDLDSVTAQQIDLKFKEIMRKKKVPPDLPLPPRRNSSSRGAAAAASQLGSKLRSRSASRPSATMLSTGYGTDNDSVRTEEFETKFMSLMVGGGQGGVSDSDGGRSKPETPRRRPNSVPPDTSKVTLSVPQPQQPQPPPKPQPQLQQPVPGLAKEDEELLQKLVRSANETTRRAHSPAHHASGHSLNHAPSPAPIISRPRSVSPT</sequence>
<keyword evidence="3" id="KW-1185">Reference proteome</keyword>
<proteinExistence type="predicted"/>
<feature type="non-terminal residue" evidence="2">
    <location>
        <position position="261"/>
    </location>
</feature>
<feature type="compositionally biased region" description="Polar residues" evidence="1">
    <location>
        <begin position="112"/>
        <end position="130"/>
    </location>
</feature>
<evidence type="ECO:0000313" key="3">
    <source>
        <dbReference type="Proteomes" id="UP000271974"/>
    </source>
</evidence>
<feature type="compositionally biased region" description="Basic residues" evidence="1">
    <location>
        <begin position="229"/>
        <end position="238"/>
    </location>
</feature>